<proteinExistence type="predicted"/>
<reference evidence="1 2" key="1">
    <citation type="journal article" date="2021" name="Elife">
        <title>Chloroplast acquisition without the gene transfer in kleptoplastic sea slugs, Plakobranchus ocellatus.</title>
        <authorList>
            <person name="Maeda T."/>
            <person name="Takahashi S."/>
            <person name="Yoshida T."/>
            <person name="Shimamura S."/>
            <person name="Takaki Y."/>
            <person name="Nagai Y."/>
            <person name="Toyoda A."/>
            <person name="Suzuki Y."/>
            <person name="Arimoto A."/>
            <person name="Ishii H."/>
            <person name="Satoh N."/>
            <person name="Nishiyama T."/>
            <person name="Hasebe M."/>
            <person name="Maruyama T."/>
            <person name="Minagawa J."/>
            <person name="Obokata J."/>
            <person name="Shigenobu S."/>
        </authorList>
    </citation>
    <scope>NUCLEOTIDE SEQUENCE [LARGE SCALE GENOMIC DNA]</scope>
</reference>
<sequence length="77" mass="8544">MDETSTEDLLGIFSDNDSLSTVTNWSESHPHNVSIELVKGPSDTTLMVAALYLTVVVGKYTLCMYGEMLVPWSLLYI</sequence>
<comment type="caution">
    <text evidence="1">The sequence shown here is derived from an EMBL/GenBank/DDBJ whole genome shotgun (WGS) entry which is preliminary data.</text>
</comment>
<evidence type="ECO:0000313" key="2">
    <source>
        <dbReference type="Proteomes" id="UP000735302"/>
    </source>
</evidence>
<gene>
    <name evidence="1" type="ORF">PoB_006676600</name>
</gene>
<evidence type="ECO:0000313" key="1">
    <source>
        <dbReference type="EMBL" id="GFO40261.1"/>
    </source>
</evidence>
<dbReference type="Proteomes" id="UP000735302">
    <property type="component" value="Unassembled WGS sequence"/>
</dbReference>
<keyword evidence="2" id="KW-1185">Reference proteome</keyword>
<organism evidence="1 2">
    <name type="scientific">Plakobranchus ocellatus</name>
    <dbReference type="NCBI Taxonomy" id="259542"/>
    <lineage>
        <taxon>Eukaryota</taxon>
        <taxon>Metazoa</taxon>
        <taxon>Spiralia</taxon>
        <taxon>Lophotrochozoa</taxon>
        <taxon>Mollusca</taxon>
        <taxon>Gastropoda</taxon>
        <taxon>Heterobranchia</taxon>
        <taxon>Euthyneura</taxon>
        <taxon>Panpulmonata</taxon>
        <taxon>Sacoglossa</taxon>
        <taxon>Placobranchoidea</taxon>
        <taxon>Plakobranchidae</taxon>
        <taxon>Plakobranchus</taxon>
    </lineage>
</organism>
<dbReference type="EMBL" id="BLXT01007596">
    <property type="protein sequence ID" value="GFO40261.1"/>
    <property type="molecule type" value="Genomic_DNA"/>
</dbReference>
<accession>A0AAV4D8J5</accession>
<dbReference type="AlphaFoldDB" id="A0AAV4D8J5"/>
<name>A0AAV4D8J5_9GAST</name>
<protein>
    <submittedName>
        <fullName evidence="1">Uncharacterized protein</fullName>
    </submittedName>
</protein>